<dbReference type="AlphaFoldDB" id="A0A1L5NLN0"/>
<sequence>MGRYVKIELLLYELPTADVASGMGNAIRSTLSEGRLLVAEPLASSITCSRNVARQRQHREDRHMQDPGGPALVVSHKQSMDFFATASFPSLSLQAQTSITHAEEGHSGVRRNDSHTVGIGRDGYNGQIEALGDASMVSSAAVSPAHEKRIRKCCNNLENRRDLLPSDAESADVPQMRGSRDLAADMPAAAQQRPHET</sequence>
<reference evidence="2 3" key="1">
    <citation type="submission" date="2016-09" db="EMBL/GenBank/DDBJ databases">
        <title>The complete genome sequences of Rhizobium gallicum, symbiovars gallicum and phaseoli, symbionts associated to common bean (Phaseolus vulgaris).</title>
        <authorList>
            <person name="Bustos P."/>
            <person name="Santamaria R.I."/>
            <person name="Perez-Carrascal O.M."/>
            <person name="Juarez S."/>
            <person name="Lozano L."/>
            <person name="Martinez-Flores I."/>
            <person name="Martinez-Romero E."/>
            <person name="Cevallos M."/>
            <person name="Romero D."/>
            <person name="Davila G."/>
            <person name="Gonzalez V."/>
        </authorList>
    </citation>
    <scope>NUCLEOTIDE SEQUENCE [LARGE SCALE GENOMIC DNA]</scope>
    <source>
        <strain evidence="2 3">IE4872</strain>
    </source>
</reference>
<accession>A0A1L5NLN0</accession>
<proteinExistence type="predicted"/>
<dbReference type="EMBL" id="CP017101">
    <property type="protein sequence ID" value="APO68811.1"/>
    <property type="molecule type" value="Genomic_DNA"/>
</dbReference>
<feature type="region of interest" description="Disordered" evidence="1">
    <location>
        <begin position="165"/>
        <end position="197"/>
    </location>
</feature>
<protein>
    <submittedName>
        <fullName evidence="2">Uncharacterized protein</fullName>
    </submittedName>
</protein>
<evidence type="ECO:0000256" key="1">
    <source>
        <dbReference type="SAM" id="MobiDB-lite"/>
    </source>
</evidence>
<evidence type="ECO:0000313" key="3">
    <source>
        <dbReference type="Proteomes" id="UP000184749"/>
    </source>
</evidence>
<organism evidence="2 3">
    <name type="scientific">Rhizobium gallicum</name>
    <dbReference type="NCBI Taxonomy" id="56730"/>
    <lineage>
        <taxon>Bacteria</taxon>
        <taxon>Pseudomonadati</taxon>
        <taxon>Pseudomonadota</taxon>
        <taxon>Alphaproteobacteria</taxon>
        <taxon>Hyphomicrobiales</taxon>
        <taxon>Rhizobiaceae</taxon>
        <taxon>Rhizobium/Agrobacterium group</taxon>
        <taxon>Rhizobium</taxon>
    </lineage>
</organism>
<name>A0A1L5NLN0_9HYPH</name>
<gene>
    <name evidence="2" type="ORF">IE4872_CH03211</name>
</gene>
<dbReference type="STRING" id="56730.IE4872_CH03211"/>
<dbReference type="Proteomes" id="UP000184749">
    <property type="component" value="Chromosome"/>
</dbReference>
<evidence type="ECO:0000313" key="2">
    <source>
        <dbReference type="EMBL" id="APO68811.1"/>
    </source>
</evidence>